<dbReference type="PANTHER" id="PTHR43132:SF2">
    <property type="entry name" value="ARSENICAL RESISTANCE OPERON REPRESSOR ARSR-RELATED"/>
    <property type="match status" value="1"/>
</dbReference>
<dbReference type="RefSeq" id="WP_309490231.1">
    <property type="nucleotide sequence ID" value="NZ_JAENIG010000007.1"/>
</dbReference>
<dbReference type="InterPro" id="IPR036388">
    <property type="entry name" value="WH-like_DNA-bd_sf"/>
</dbReference>
<dbReference type="GO" id="GO:0003700">
    <property type="term" value="F:DNA-binding transcription factor activity"/>
    <property type="evidence" value="ECO:0007669"/>
    <property type="project" value="InterPro"/>
</dbReference>
<dbReference type="PROSITE" id="PS50987">
    <property type="entry name" value="HTH_ARSR_2"/>
    <property type="match status" value="1"/>
</dbReference>
<evidence type="ECO:0000313" key="5">
    <source>
        <dbReference type="EMBL" id="MBK1855617.1"/>
    </source>
</evidence>
<keyword evidence="2" id="KW-0238">DNA-binding</keyword>
<keyword evidence="3" id="KW-0804">Transcription</keyword>
<dbReference type="SUPFAM" id="SSF46785">
    <property type="entry name" value="Winged helix' DNA-binding domain"/>
    <property type="match status" value="1"/>
</dbReference>
<sequence>MELRKRAMVFKALGHPARLAVVERLGRGECCVCEILDGTEFASLSGATLSQHLLVLKNAGVIGAEKRGIKIFYRLLMPCVAQISLCVGDATELQT</sequence>
<dbReference type="Gene3D" id="1.10.10.10">
    <property type="entry name" value="Winged helix-like DNA-binding domain superfamily/Winged helix DNA-binding domain"/>
    <property type="match status" value="1"/>
</dbReference>
<organism evidence="5 6">
    <name type="scientific">Oceaniferula flava</name>
    <dbReference type="NCBI Taxonomy" id="2800421"/>
    <lineage>
        <taxon>Bacteria</taxon>
        <taxon>Pseudomonadati</taxon>
        <taxon>Verrucomicrobiota</taxon>
        <taxon>Verrucomicrobiia</taxon>
        <taxon>Verrucomicrobiales</taxon>
        <taxon>Verrucomicrobiaceae</taxon>
        <taxon>Oceaniferula</taxon>
    </lineage>
</organism>
<dbReference type="PRINTS" id="PR00778">
    <property type="entry name" value="HTHARSR"/>
</dbReference>
<reference evidence="5" key="1">
    <citation type="submission" date="2021-01" db="EMBL/GenBank/DDBJ databases">
        <title>Modified the classification status of verrucomicrobia.</title>
        <authorList>
            <person name="Feng X."/>
        </authorList>
    </citation>
    <scope>NUCLEOTIDE SEQUENCE</scope>
    <source>
        <strain evidence="5">5K15</strain>
    </source>
</reference>
<keyword evidence="1" id="KW-0805">Transcription regulation</keyword>
<dbReference type="AlphaFoldDB" id="A0AAE2SEP8"/>
<name>A0AAE2SEP8_9BACT</name>
<dbReference type="SMART" id="SM00418">
    <property type="entry name" value="HTH_ARSR"/>
    <property type="match status" value="1"/>
</dbReference>
<evidence type="ECO:0000256" key="2">
    <source>
        <dbReference type="ARBA" id="ARBA00023125"/>
    </source>
</evidence>
<dbReference type="Proteomes" id="UP000634206">
    <property type="component" value="Unassembled WGS sequence"/>
</dbReference>
<proteinExistence type="predicted"/>
<evidence type="ECO:0000313" key="6">
    <source>
        <dbReference type="Proteomes" id="UP000634206"/>
    </source>
</evidence>
<protein>
    <submittedName>
        <fullName evidence="5">Winged helix-turn-helix transcriptional regulator</fullName>
    </submittedName>
</protein>
<accession>A0AAE2SEP8</accession>
<evidence type="ECO:0000259" key="4">
    <source>
        <dbReference type="PROSITE" id="PS50987"/>
    </source>
</evidence>
<keyword evidence="6" id="KW-1185">Reference proteome</keyword>
<dbReference type="PANTHER" id="PTHR43132">
    <property type="entry name" value="ARSENICAL RESISTANCE OPERON REPRESSOR ARSR-RELATED"/>
    <property type="match status" value="1"/>
</dbReference>
<feature type="domain" description="HTH arsR-type" evidence="4">
    <location>
        <begin position="1"/>
        <end position="95"/>
    </location>
</feature>
<gene>
    <name evidence="5" type="ORF">JIN83_11650</name>
</gene>
<dbReference type="Pfam" id="PF01022">
    <property type="entry name" value="HTH_5"/>
    <property type="match status" value="1"/>
</dbReference>
<dbReference type="CDD" id="cd00090">
    <property type="entry name" value="HTH_ARSR"/>
    <property type="match status" value="1"/>
</dbReference>
<dbReference type="GO" id="GO:0003677">
    <property type="term" value="F:DNA binding"/>
    <property type="evidence" value="ECO:0007669"/>
    <property type="project" value="UniProtKB-KW"/>
</dbReference>
<comment type="caution">
    <text evidence="5">The sequence shown here is derived from an EMBL/GenBank/DDBJ whole genome shotgun (WGS) entry which is preliminary data.</text>
</comment>
<evidence type="ECO:0000256" key="1">
    <source>
        <dbReference type="ARBA" id="ARBA00023015"/>
    </source>
</evidence>
<dbReference type="EMBL" id="JAENIG010000007">
    <property type="protein sequence ID" value="MBK1855617.1"/>
    <property type="molecule type" value="Genomic_DNA"/>
</dbReference>
<dbReference type="InterPro" id="IPR001845">
    <property type="entry name" value="HTH_ArsR_DNA-bd_dom"/>
</dbReference>
<dbReference type="NCBIfam" id="NF033788">
    <property type="entry name" value="HTH_metalloreg"/>
    <property type="match status" value="1"/>
</dbReference>
<dbReference type="InterPro" id="IPR051011">
    <property type="entry name" value="Metal_resp_trans_reg"/>
</dbReference>
<dbReference type="InterPro" id="IPR036390">
    <property type="entry name" value="WH_DNA-bd_sf"/>
</dbReference>
<evidence type="ECO:0000256" key="3">
    <source>
        <dbReference type="ARBA" id="ARBA00023163"/>
    </source>
</evidence>
<dbReference type="InterPro" id="IPR011991">
    <property type="entry name" value="ArsR-like_HTH"/>
</dbReference>